<name>A0A419RX04_9SPHN</name>
<gene>
    <name evidence="1" type="ORF">D6201_09470</name>
</gene>
<dbReference type="GO" id="GO:0008168">
    <property type="term" value="F:methyltransferase activity"/>
    <property type="evidence" value="ECO:0007669"/>
    <property type="project" value="UniProtKB-KW"/>
</dbReference>
<dbReference type="InterPro" id="IPR029063">
    <property type="entry name" value="SAM-dependent_MTases_sf"/>
</dbReference>
<dbReference type="Proteomes" id="UP000285232">
    <property type="component" value="Unassembled WGS sequence"/>
</dbReference>
<dbReference type="GO" id="GO:0032259">
    <property type="term" value="P:methylation"/>
    <property type="evidence" value="ECO:0007669"/>
    <property type="project" value="UniProtKB-KW"/>
</dbReference>
<dbReference type="Gene3D" id="3.40.50.150">
    <property type="entry name" value="Vaccinia Virus protein VP39"/>
    <property type="match status" value="1"/>
</dbReference>
<sequence>MIDSQLRTSGVNEPFVLRRMAQVPRENFVPAAGVGTAYMDRAIRLEGGGWLPAPVVQGRMLEEANPRGDEHALVVDGGSGYLAELLRPLVKEMTVISPEDAVGSGRKGKGADLLVIDGAVEHVPTALAKRLADNALIVTGIVTDGVTRVARGRKTAAGVSLIPVFDTGIPQLRAFDKPKGWSF</sequence>
<keyword evidence="1" id="KW-0489">Methyltransferase</keyword>
<protein>
    <submittedName>
        <fullName evidence="1">Protein-L-isoaspartate O-methyltransferase</fullName>
    </submittedName>
</protein>
<dbReference type="AlphaFoldDB" id="A0A419RX04"/>
<comment type="caution">
    <text evidence="1">The sequence shown here is derived from an EMBL/GenBank/DDBJ whole genome shotgun (WGS) entry which is preliminary data.</text>
</comment>
<proteinExistence type="predicted"/>
<organism evidence="1 2">
    <name type="scientific">Aurantiacibacter aquimixticola</name>
    <dbReference type="NCBI Taxonomy" id="1958945"/>
    <lineage>
        <taxon>Bacteria</taxon>
        <taxon>Pseudomonadati</taxon>
        <taxon>Pseudomonadota</taxon>
        <taxon>Alphaproteobacteria</taxon>
        <taxon>Sphingomonadales</taxon>
        <taxon>Erythrobacteraceae</taxon>
        <taxon>Aurantiacibacter</taxon>
    </lineage>
</organism>
<dbReference type="OrthoDB" id="9798496at2"/>
<keyword evidence="1" id="KW-0808">Transferase</keyword>
<dbReference type="EMBL" id="RAHX01000001">
    <property type="protein sequence ID" value="RJY10319.1"/>
    <property type="molecule type" value="Genomic_DNA"/>
</dbReference>
<dbReference type="Pfam" id="PF01135">
    <property type="entry name" value="PCMT"/>
    <property type="match status" value="1"/>
</dbReference>
<evidence type="ECO:0000313" key="1">
    <source>
        <dbReference type="EMBL" id="RJY10319.1"/>
    </source>
</evidence>
<dbReference type="SUPFAM" id="SSF53335">
    <property type="entry name" value="S-adenosyl-L-methionine-dependent methyltransferases"/>
    <property type="match status" value="1"/>
</dbReference>
<evidence type="ECO:0000313" key="2">
    <source>
        <dbReference type="Proteomes" id="UP000285232"/>
    </source>
</evidence>
<accession>A0A419RX04</accession>
<reference evidence="1 2" key="1">
    <citation type="journal article" date="2017" name="Int. J. Syst. Evol. Microbiol.">
        <title>Erythrobacter aquimixticola sp. nov., isolated from the junction between the ocean and a freshwater spring.</title>
        <authorList>
            <person name="Park S."/>
            <person name="Jung Y.T."/>
            <person name="Choi S.J."/>
            <person name="Yoon J.H."/>
        </authorList>
    </citation>
    <scope>NUCLEOTIDE SEQUENCE [LARGE SCALE GENOMIC DNA]</scope>
    <source>
        <strain evidence="1 2">JSSK-14</strain>
    </source>
</reference>
<keyword evidence="2" id="KW-1185">Reference proteome</keyword>